<organism evidence="11 12">
    <name type="scientific">Paenibacillus haidiansis</name>
    <dbReference type="NCBI Taxonomy" id="1574488"/>
    <lineage>
        <taxon>Bacteria</taxon>
        <taxon>Bacillati</taxon>
        <taxon>Bacillota</taxon>
        <taxon>Bacilli</taxon>
        <taxon>Bacillales</taxon>
        <taxon>Paenibacillaceae</taxon>
        <taxon>Paenibacillus</taxon>
    </lineage>
</organism>
<dbReference type="RefSeq" id="WP_331845617.1">
    <property type="nucleotide sequence ID" value="NZ_JAZHPZ010000002.1"/>
</dbReference>
<keyword evidence="2 8" id="KW-0813">Transport</keyword>
<dbReference type="PANTHER" id="PTHR43117:SF4">
    <property type="entry name" value="OSMOPROTECTANT IMPORT ATP-BINDING PROTEIN OSMV"/>
    <property type="match status" value="1"/>
</dbReference>
<evidence type="ECO:0000256" key="6">
    <source>
        <dbReference type="ARBA" id="ARBA00023122"/>
    </source>
</evidence>
<accession>A0ABU7VPG6</accession>
<name>A0ABU7VPG6_9BACL</name>
<dbReference type="InterPro" id="IPR005892">
    <property type="entry name" value="Gly-betaine_transp_ATP-bd"/>
</dbReference>
<gene>
    <name evidence="11" type="ORF">V3851_06020</name>
</gene>
<keyword evidence="3" id="KW-0677">Repeat</keyword>
<dbReference type="Pfam" id="PF00005">
    <property type="entry name" value="ABC_tran"/>
    <property type="match status" value="1"/>
</dbReference>
<comment type="catalytic activity">
    <reaction evidence="8">
        <text>a quaternary ammonium(out) + ATP + H2O = a quaternary ammonium(in) + ADP + phosphate + H(+)</text>
        <dbReference type="Rhea" id="RHEA:11036"/>
        <dbReference type="ChEBI" id="CHEBI:15377"/>
        <dbReference type="ChEBI" id="CHEBI:15378"/>
        <dbReference type="ChEBI" id="CHEBI:30616"/>
        <dbReference type="ChEBI" id="CHEBI:35267"/>
        <dbReference type="ChEBI" id="CHEBI:43474"/>
        <dbReference type="ChEBI" id="CHEBI:456216"/>
    </reaction>
</comment>
<evidence type="ECO:0000256" key="8">
    <source>
        <dbReference type="RuleBase" id="RU369116"/>
    </source>
</evidence>
<dbReference type="InterPro" id="IPR000644">
    <property type="entry name" value="CBS_dom"/>
</dbReference>
<comment type="subcellular location">
    <subcellularLocation>
        <location evidence="8">Cell inner membrane</location>
        <topology evidence="8">Peripheral membrane protein</topology>
    </subcellularLocation>
</comment>
<dbReference type="InterPro" id="IPR003593">
    <property type="entry name" value="AAA+_ATPase"/>
</dbReference>
<evidence type="ECO:0000256" key="7">
    <source>
        <dbReference type="PROSITE-ProRule" id="PRU00703"/>
    </source>
</evidence>
<dbReference type="SMART" id="SM00116">
    <property type="entry name" value="CBS"/>
    <property type="match status" value="2"/>
</dbReference>
<proteinExistence type="inferred from homology"/>
<protein>
    <recommendedName>
        <fullName evidence="8">Quaternary amine transport ATP-binding protein</fullName>
        <ecNumber evidence="8">7.6.2.9</ecNumber>
    </recommendedName>
</protein>
<dbReference type="InterPro" id="IPR017871">
    <property type="entry name" value="ABC_transporter-like_CS"/>
</dbReference>
<keyword evidence="12" id="KW-1185">Reference proteome</keyword>
<dbReference type="SUPFAM" id="SSF52540">
    <property type="entry name" value="P-loop containing nucleoside triphosphate hydrolases"/>
    <property type="match status" value="1"/>
</dbReference>
<evidence type="ECO:0000313" key="12">
    <source>
        <dbReference type="Proteomes" id="UP001306950"/>
    </source>
</evidence>
<dbReference type="PROSITE" id="PS50893">
    <property type="entry name" value="ABC_TRANSPORTER_2"/>
    <property type="match status" value="1"/>
</dbReference>
<dbReference type="InterPro" id="IPR046342">
    <property type="entry name" value="CBS_dom_sf"/>
</dbReference>
<dbReference type="GO" id="GO:0005524">
    <property type="term" value="F:ATP binding"/>
    <property type="evidence" value="ECO:0007669"/>
    <property type="project" value="UniProtKB-KW"/>
</dbReference>
<evidence type="ECO:0000313" key="11">
    <source>
        <dbReference type="EMBL" id="MEF2965385.1"/>
    </source>
</evidence>
<feature type="domain" description="ABC transporter" evidence="9">
    <location>
        <begin position="2"/>
        <end position="237"/>
    </location>
</feature>
<dbReference type="PROSITE" id="PS00211">
    <property type="entry name" value="ABC_TRANSPORTER_1"/>
    <property type="match status" value="1"/>
</dbReference>
<dbReference type="NCBIfam" id="TIGR01186">
    <property type="entry name" value="proV"/>
    <property type="match status" value="1"/>
</dbReference>
<comment type="caution">
    <text evidence="11">The sequence shown here is derived from an EMBL/GenBank/DDBJ whole genome shotgun (WGS) entry which is preliminary data.</text>
</comment>
<evidence type="ECO:0000259" key="9">
    <source>
        <dbReference type="PROSITE" id="PS50893"/>
    </source>
</evidence>
<feature type="domain" description="CBS" evidence="10">
    <location>
        <begin position="259"/>
        <end position="315"/>
    </location>
</feature>
<evidence type="ECO:0000256" key="4">
    <source>
        <dbReference type="ARBA" id="ARBA00022741"/>
    </source>
</evidence>
<feature type="domain" description="CBS" evidence="10">
    <location>
        <begin position="320"/>
        <end position="382"/>
    </location>
</feature>
<dbReference type="Gene3D" id="3.40.50.300">
    <property type="entry name" value="P-loop containing nucleotide triphosphate hydrolases"/>
    <property type="match status" value="1"/>
</dbReference>
<keyword evidence="8" id="KW-1003">Cell membrane</keyword>
<evidence type="ECO:0000256" key="2">
    <source>
        <dbReference type="ARBA" id="ARBA00022448"/>
    </source>
</evidence>
<dbReference type="SUPFAM" id="SSF54631">
    <property type="entry name" value="CBS-domain pair"/>
    <property type="match status" value="1"/>
</dbReference>
<keyword evidence="4 8" id="KW-0547">Nucleotide-binding</keyword>
<keyword evidence="8" id="KW-0472">Membrane</keyword>
<evidence type="ECO:0000259" key="10">
    <source>
        <dbReference type="PROSITE" id="PS51371"/>
    </source>
</evidence>
<evidence type="ECO:0000256" key="1">
    <source>
        <dbReference type="ARBA" id="ARBA00005417"/>
    </source>
</evidence>
<dbReference type="InterPro" id="IPR003439">
    <property type="entry name" value="ABC_transporter-like_ATP-bd"/>
</dbReference>
<dbReference type="Gene3D" id="3.10.580.10">
    <property type="entry name" value="CBS-domain"/>
    <property type="match status" value="1"/>
</dbReference>
<comment type="similarity">
    <text evidence="1 8">Belongs to the ABC transporter superfamily.</text>
</comment>
<evidence type="ECO:0000256" key="3">
    <source>
        <dbReference type="ARBA" id="ARBA00022737"/>
    </source>
</evidence>
<keyword evidence="5 8" id="KW-0067">ATP-binding</keyword>
<dbReference type="Pfam" id="PF00571">
    <property type="entry name" value="CBS"/>
    <property type="match status" value="2"/>
</dbReference>
<comment type="subunit">
    <text evidence="8">The complex is probably composed of two ATP-binding proteins, two transmembrane proteins and a solute-binding protein.</text>
</comment>
<keyword evidence="6 7" id="KW-0129">CBS domain</keyword>
<sequence length="388" mass="43216">MIALEHVNKVYDNGFHALKDINLEFKKGEITVLIGPSGCGKSTTMKLINALNKPSSGRVLINGKDISGLNPVELRRNIGYVIQSVGLFPHMNISKNAGVVPRLKKWDMDKIEQKVNQLLDMVGLDHTTYGTRYPSELSGGQQQRVGVVRALAADPDIILMDEPFSALDPISREQLQDELIRLQQELNKTIIFVTHDMDEAIKIADTIVLMKDGEVIQKGRPEAILRHPANEFVRDFIGSKRLQNENESAYEIPLVDEVMITNPVTALPSRGLAEAIKMMEMKRVDSLLIVDRNRQLQGAVSIYRVLDQYGEEDKSVADVMHPVRYSVASGSTLPQAIEIMDSHQLSNLPVVDSNNNRFLGLITRGSIVKHLAQVYPTIVPPEPNGEDE</sequence>
<dbReference type="Proteomes" id="UP001306950">
    <property type="component" value="Unassembled WGS sequence"/>
</dbReference>
<keyword evidence="8" id="KW-0997">Cell inner membrane</keyword>
<dbReference type="PANTHER" id="PTHR43117">
    <property type="entry name" value="OSMOPROTECTANT IMPORT ATP-BINDING PROTEIN OSMV"/>
    <property type="match status" value="1"/>
</dbReference>
<dbReference type="EC" id="7.6.2.9" evidence="8"/>
<dbReference type="InterPro" id="IPR027417">
    <property type="entry name" value="P-loop_NTPase"/>
</dbReference>
<dbReference type="PROSITE" id="PS51371">
    <property type="entry name" value="CBS"/>
    <property type="match status" value="2"/>
</dbReference>
<reference evidence="11 12" key="1">
    <citation type="submission" date="2024-02" db="EMBL/GenBank/DDBJ databases">
        <title>A nitrogen-fixing paenibacillus bacterium.</title>
        <authorList>
            <person name="Zhang W.L."/>
            <person name="Chen S.F."/>
        </authorList>
    </citation>
    <scope>NUCLEOTIDE SEQUENCE [LARGE SCALE GENOMIC DNA]</scope>
    <source>
        <strain evidence="11 12">M1</strain>
    </source>
</reference>
<dbReference type="SMART" id="SM00382">
    <property type="entry name" value="AAA"/>
    <property type="match status" value="1"/>
</dbReference>
<evidence type="ECO:0000256" key="5">
    <source>
        <dbReference type="ARBA" id="ARBA00022840"/>
    </source>
</evidence>
<dbReference type="EMBL" id="JAZHPZ010000002">
    <property type="protein sequence ID" value="MEF2965385.1"/>
    <property type="molecule type" value="Genomic_DNA"/>
</dbReference>